<comment type="caution">
    <text evidence="2">The sequence shown here is derived from an EMBL/GenBank/DDBJ whole genome shotgun (WGS) entry which is preliminary data.</text>
</comment>
<name>A0A9W9DS44_9AGAR</name>
<evidence type="ECO:0000313" key="2">
    <source>
        <dbReference type="EMBL" id="KAJ4483498.1"/>
    </source>
</evidence>
<proteinExistence type="predicted"/>
<feature type="region of interest" description="Disordered" evidence="1">
    <location>
        <begin position="107"/>
        <end position="153"/>
    </location>
</feature>
<dbReference type="AlphaFoldDB" id="A0A9W9DS44"/>
<gene>
    <name evidence="2" type="ORF">J3R30DRAFT_1792582</name>
</gene>
<feature type="region of interest" description="Disordered" evidence="1">
    <location>
        <begin position="18"/>
        <end position="42"/>
    </location>
</feature>
<keyword evidence="3" id="KW-1185">Reference proteome</keyword>
<accession>A0A9W9DS44</accession>
<dbReference type="EMBL" id="JAOTPV010000004">
    <property type="protein sequence ID" value="KAJ4483498.1"/>
    <property type="molecule type" value="Genomic_DNA"/>
</dbReference>
<organism evidence="2 3">
    <name type="scientific">Lentinula aciculospora</name>
    <dbReference type="NCBI Taxonomy" id="153920"/>
    <lineage>
        <taxon>Eukaryota</taxon>
        <taxon>Fungi</taxon>
        <taxon>Dikarya</taxon>
        <taxon>Basidiomycota</taxon>
        <taxon>Agaricomycotina</taxon>
        <taxon>Agaricomycetes</taxon>
        <taxon>Agaricomycetidae</taxon>
        <taxon>Agaricales</taxon>
        <taxon>Marasmiineae</taxon>
        <taxon>Omphalotaceae</taxon>
        <taxon>Lentinula</taxon>
    </lineage>
</organism>
<feature type="compositionally biased region" description="Polar residues" evidence="1">
    <location>
        <begin position="137"/>
        <end position="147"/>
    </location>
</feature>
<dbReference type="Proteomes" id="UP001150266">
    <property type="component" value="Unassembled WGS sequence"/>
</dbReference>
<protein>
    <submittedName>
        <fullName evidence="2">Uncharacterized protein</fullName>
    </submittedName>
</protein>
<reference evidence="2" key="1">
    <citation type="submission" date="2022-08" db="EMBL/GenBank/DDBJ databases">
        <title>A Global Phylogenomic Analysis of the Shiitake Genus Lentinula.</title>
        <authorList>
            <consortium name="DOE Joint Genome Institute"/>
            <person name="Sierra-Patev S."/>
            <person name="Min B."/>
            <person name="Naranjo-Ortiz M."/>
            <person name="Looney B."/>
            <person name="Konkel Z."/>
            <person name="Slot J.C."/>
            <person name="Sakamoto Y."/>
            <person name="Steenwyk J.L."/>
            <person name="Rokas A."/>
            <person name="Carro J."/>
            <person name="Camarero S."/>
            <person name="Ferreira P."/>
            <person name="Molpeceres G."/>
            <person name="Ruiz-Duenas F.J."/>
            <person name="Serrano A."/>
            <person name="Henrissat B."/>
            <person name="Drula E."/>
            <person name="Hughes K.W."/>
            <person name="Mata J.L."/>
            <person name="Ishikawa N.K."/>
            <person name="Vargas-Isla R."/>
            <person name="Ushijima S."/>
            <person name="Smith C.A."/>
            <person name="Ahrendt S."/>
            <person name="Andreopoulos W."/>
            <person name="He G."/>
            <person name="Labutti K."/>
            <person name="Lipzen A."/>
            <person name="Ng V."/>
            <person name="Riley R."/>
            <person name="Sandor L."/>
            <person name="Barry K."/>
            <person name="Martinez A.T."/>
            <person name="Xiao Y."/>
            <person name="Gibbons J.G."/>
            <person name="Terashima K."/>
            <person name="Grigoriev I.V."/>
            <person name="Hibbett D.S."/>
        </authorList>
    </citation>
    <scope>NUCLEOTIDE SEQUENCE</scope>
    <source>
        <strain evidence="2">JLM2183</strain>
    </source>
</reference>
<feature type="compositionally biased region" description="Basic and acidic residues" evidence="1">
    <location>
        <begin position="107"/>
        <end position="119"/>
    </location>
</feature>
<evidence type="ECO:0000313" key="3">
    <source>
        <dbReference type="Proteomes" id="UP001150266"/>
    </source>
</evidence>
<sequence>MTSAHNFSLNKIDREGSSTSLLRISRSDKSESLTNSLDPGALMDSLPQLSETLHRVNGIPTPRIPSSLDSDAPKSFLNKRKRTVSNISATDKVQWWQAIQKGVDVEDPGKTVTEDESPNKRLRSMAPPPSPTDFLKHQQSMLDTPSNEDFDRPSQKHVRVILRKLRVFPNARIRMNHQLAETREMLKIAETVHEQTQSKLTEMQWTRYIVEEDVLRRQKADRTLVDGTEKLGSSSSQARKWRSWLRENTVIHR</sequence>
<dbReference type="OrthoDB" id="3270863at2759"/>
<evidence type="ECO:0000256" key="1">
    <source>
        <dbReference type="SAM" id="MobiDB-lite"/>
    </source>
</evidence>